<evidence type="ECO:0000313" key="1">
    <source>
        <dbReference type="EMBL" id="PAU81942.1"/>
    </source>
</evidence>
<evidence type="ECO:0008006" key="3">
    <source>
        <dbReference type="Google" id="ProtNLM"/>
    </source>
</evidence>
<reference evidence="1 2" key="1">
    <citation type="submission" date="2017-08" db="EMBL/GenBank/DDBJ databases">
        <title>Halovibrio sewagensis sp. nov., isolated from wastewater of high salinity.</title>
        <authorList>
            <person name="Dong X."/>
            <person name="Zhang G."/>
        </authorList>
    </citation>
    <scope>NUCLEOTIDE SEQUENCE [LARGE SCALE GENOMIC DNA]</scope>
    <source>
        <strain evidence="1 2">YL5-2</strain>
    </source>
</reference>
<dbReference type="Proteomes" id="UP000218896">
    <property type="component" value="Unassembled WGS sequence"/>
</dbReference>
<dbReference type="InterPro" id="IPR045508">
    <property type="entry name" value="DUF6482"/>
</dbReference>
<proteinExistence type="predicted"/>
<evidence type="ECO:0000313" key="2">
    <source>
        <dbReference type="Proteomes" id="UP000218896"/>
    </source>
</evidence>
<gene>
    <name evidence="1" type="ORF">CK501_01985</name>
</gene>
<dbReference type="OrthoDB" id="5600613at2"/>
<comment type="caution">
    <text evidence="1">The sequence shown here is derived from an EMBL/GenBank/DDBJ whole genome shotgun (WGS) entry which is preliminary data.</text>
</comment>
<dbReference type="AlphaFoldDB" id="A0A2A2FBF5"/>
<protein>
    <recommendedName>
        <fullName evidence="3">Cation transporter</fullName>
    </recommendedName>
</protein>
<accession>A0A2A2FBF5</accession>
<organism evidence="1 2">
    <name type="scientific">Halovibrio salipaludis</name>
    <dbReference type="NCBI Taxonomy" id="2032626"/>
    <lineage>
        <taxon>Bacteria</taxon>
        <taxon>Pseudomonadati</taxon>
        <taxon>Pseudomonadota</taxon>
        <taxon>Gammaproteobacteria</taxon>
        <taxon>Oceanospirillales</taxon>
        <taxon>Halomonadaceae</taxon>
        <taxon>Halovibrio</taxon>
    </lineage>
</organism>
<dbReference type="Pfam" id="PF20090">
    <property type="entry name" value="DUF6482"/>
    <property type="match status" value="1"/>
</dbReference>
<name>A0A2A2FBF5_9GAMM</name>
<sequence length="99" mass="11194">MRIQLPALRDAAQRVEYTEIRSLEGQFYMIRVLLDGQQRVLSDDHNATMLLPSIPAANELLDEAGIATRELVHDSAYNEMVGLDEVGIDPLRIPTGRYR</sequence>
<keyword evidence="2" id="KW-1185">Reference proteome</keyword>
<dbReference type="RefSeq" id="WP_095616042.1">
    <property type="nucleotide sequence ID" value="NZ_NSKD01000001.1"/>
</dbReference>
<dbReference type="EMBL" id="NSKD01000001">
    <property type="protein sequence ID" value="PAU81942.1"/>
    <property type="molecule type" value="Genomic_DNA"/>
</dbReference>